<dbReference type="Proteomes" id="UP000029708">
    <property type="component" value="Unassembled WGS sequence"/>
</dbReference>
<dbReference type="EMBL" id="JROI01000011">
    <property type="protein sequence ID" value="KGI77579.1"/>
    <property type="molecule type" value="Genomic_DNA"/>
</dbReference>
<evidence type="ECO:0000313" key="2">
    <source>
        <dbReference type="Proteomes" id="UP000029708"/>
    </source>
</evidence>
<reference evidence="1 2" key="1">
    <citation type="submission" date="2014-09" db="EMBL/GenBank/DDBJ databases">
        <title>Xanthomonadaceae 3.5X direct submission.</title>
        <authorList>
            <person name="Fang T."/>
            <person name="Wang H."/>
        </authorList>
    </citation>
    <scope>NUCLEOTIDE SEQUENCE [LARGE SCALE GENOMIC DNA]</scope>
    <source>
        <strain evidence="1 2">3.5X</strain>
    </source>
</reference>
<name>A0A099CUY6_9GAMM</name>
<dbReference type="STRING" id="1543381.LF63_0109700"/>
<dbReference type="HOGENOM" id="CLU_1843090_0_0_6"/>
<organism evidence="1 2">
    <name type="scientific">Oleiagrimonas soli</name>
    <dbReference type="NCBI Taxonomy" id="1543381"/>
    <lineage>
        <taxon>Bacteria</taxon>
        <taxon>Pseudomonadati</taxon>
        <taxon>Pseudomonadota</taxon>
        <taxon>Gammaproteobacteria</taxon>
        <taxon>Lysobacterales</taxon>
        <taxon>Rhodanobacteraceae</taxon>
        <taxon>Oleiagrimonas</taxon>
    </lineage>
</organism>
<dbReference type="AlphaFoldDB" id="A0A099CUY6"/>
<gene>
    <name evidence="1" type="ORF">LF63_0109700</name>
</gene>
<evidence type="ECO:0000313" key="1">
    <source>
        <dbReference type="EMBL" id="KGI77579.1"/>
    </source>
</evidence>
<keyword evidence="2" id="KW-1185">Reference proteome</keyword>
<comment type="caution">
    <text evidence="1">The sequence shown here is derived from an EMBL/GenBank/DDBJ whole genome shotgun (WGS) entry which is preliminary data.</text>
</comment>
<proteinExistence type="predicted"/>
<accession>A0A099CUY6</accession>
<protein>
    <submittedName>
        <fullName evidence="1">Uncharacterized protein</fullName>
    </submittedName>
</protein>
<sequence>MSSTSFIGPLSRRKPSMHFDIQLRFQPSPAFIGILADMNERYADWTDGSYDWANQTEDFLASPAALPDVDESLLQTPLSKRAVNDTLQIAIALLSGARRPQGHEAPNTPPASRPHLLAGFGLSRTAPAIGWLGGTAPAP</sequence>